<feature type="region of interest" description="Disordered" evidence="1">
    <location>
        <begin position="24"/>
        <end position="60"/>
    </location>
</feature>
<accession>A0A067KDM0</accession>
<evidence type="ECO:0000313" key="3">
    <source>
        <dbReference type="Proteomes" id="UP000027138"/>
    </source>
</evidence>
<evidence type="ECO:0008006" key="4">
    <source>
        <dbReference type="Google" id="ProtNLM"/>
    </source>
</evidence>
<organism evidence="2 3">
    <name type="scientific">Jatropha curcas</name>
    <name type="common">Barbados nut</name>
    <dbReference type="NCBI Taxonomy" id="180498"/>
    <lineage>
        <taxon>Eukaryota</taxon>
        <taxon>Viridiplantae</taxon>
        <taxon>Streptophyta</taxon>
        <taxon>Embryophyta</taxon>
        <taxon>Tracheophyta</taxon>
        <taxon>Spermatophyta</taxon>
        <taxon>Magnoliopsida</taxon>
        <taxon>eudicotyledons</taxon>
        <taxon>Gunneridae</taxon>
        <taxon>Pentapetalae</taxon>
        <taxon>rosids</taxon>
        <taxon>fabids</taxon>
        <taxon>Malpighiales</taxon>
        <taxon>Euphorbiaceae</taxon>
        <taxon>Crotonoideae</taxon>
        <taxon>Jatropheae</taxon>
        <taxon>Jatropha</taxon>
    </lineage>
</organism>
<dbReference type="AlphaFoldDB" id="A0A067KDM0"/>
<dbReference type="InterPro" id="IPR044824">
    <property type="entry name" value="MAIN-like"/>
</dbReference>
<dbReference type="PANTHER" id="PTHR46033">
    <property type="entry name" value="PROTEIN MAIN-LIKE 2"/>
    <property type="match status" value="1"/>
</dbReference>
<gene>
    <name evidence="2" type="ORF">JCGZ_13560</name>
</gene>
<dbReference type="PANTHER" id="PTHR46033:SF8">
    <property type="entry name" value="PROTEIN MAINTENANCE OF MERISTEMS-LIKE"/>
    <property type="match status" value="1"/>
</dbReference>
<name>A0A067KDM0_JATCU</name>
<proteinExistence type="predicted"/>
<dbReference type="EMBL" id="KK914560">
    <property type="protein sequence ID" value="KDP33113.1"/>
    <property type="molecule type" value="Genomic_DNA"/>
</dbReference>
<sequence length="294" mass="33843">MAESSSNSSSDSLTEQELQLLKKLSKKYEQKESKEKKAEEKTKKRKVETGTSQKQGAKILDKGADLSSSTLALMERWMDSTHTFHLSFNKMTITPIDFAAITGLSFGGRSMVFDDGMRTLDRPSLQASLQTTIGTEPTISDQRLRYESIYTNYQAMPRKQIDRYPWRDATDFLDFVKVVVVYQHRRLLLLGLFYNMYYLEERVSIDDYNKYLLLSGIGGCGSLRLMLIVKHMARRHMLFPLIWLRPLFGWESMSGTPACLTIAVTYSPNRVARQYDHHQAIPDYTRFEGSLITQ</sequence>
<keyword evidence="3" id="KW-1185">Reference proteome</keyword>
<feature type="compositionally biased region" description="Basic and acidic residues" evidence="1">
    <location>
        <begin position="26"/>
        <end position="42"/>
    </location>
</feature>
<evidence type="ECO:0000313" key="2">
    <source>
        <dbReference type="EMBL" id="KDP33113.1"/>
    </source>
</evidence>
<evidence type="ECO:0000256" key="1">
    <source>
        <dbReference type="SAM" id="MobiDB-lite"/>
    </source>
</evidence>
<dbReference type="OrthoDB" id="1421598at2759"/>
<reference evidence="2 3" key="1">
    <citation type="journal article" date="2014" name="PLoS ONE">
        <title>Global Analysis of Gene Expression Profiles in Physic Nut (Jatropha curcas L.) Seedlings Exposed to Salt Stress.</title>
        <authorList>
            <person name="Zhang L."/>
            <person name="Zhang C."/>
            <person name="Wu P."/>
            <person name="Chen Y."/>
            <person name="Li M."/>
            <person name="Jiang H."/>
            <person name="Wu G."/>
        </authorList>
    </citation>
    <scope>NUCLEOTIDE SEQUENCE [LARGE SCALE GENOMIC DNA]</scope>
    <source>
        <strain evidence="3">cv. GZQX0401</strain>
        <tissue evidence="2">Young leaves</tissue>
    </source>
</reference>
<dbReference type="Proteomes" id="UP000027138">
    <property type="component" value="Unassembled WGS sequence"/>
</dbReference>
<protein>
    <recommendedName>
        <fullName evidence="4">Aminotransferase-like plant mobile domain-containing protein</fullName>
    </recommendedName>
</protein>
<dbReference type="GO" id="GO:0010073">
    <property type="term" value="P:meristem maintenance"/>
    <property type="evidence" value="ECO:0007669"/>
    <property type="project" value="InterPro"/>
</dbReference>